<dbReference type="Proteomes" id="UP000734511">
    <property type="component" value="Unassembled WGS sequence"/>
</dbReference>
<dbReference type="Gene3D" id="2.30.110.10">
    <property type="entry name" value="Electron Transport, Fmn-binding Protein, Chain A"/>
    <property type="match status" value="1"/>
</dbReference>
<protein>
    <submittedName>
        <fullName evidence="1">Nitroreductase family deazaflavin-dependent oxidoreductase</fullName>
    </submittedName>
</protein>
<name>A0ABX0ZXS6_9ACTN</name>
<dbReference type="Pfam" id="PF04075">
    <property type="entry name" value="F420H2_quin_red"/>
    <property type="match status" value="1"/>
</dbReference>
<keyword evidence="2" id="KW-1185">Reference proteome</keyword>
<sequence>MTTQSAIRPKDKVRNRVVVLLHRLGLPVGPMQLLTVPGRKTGIPRTNPVAPLVIDGTTYICQAYPHSDWVKNARAAGHGTLTRGRHTRAVDLVEVPEQERGPLLREFPVQVPRGAGAFVRNGLVSAATPEAFAAAAPGIPMFRAVERAQAQR</sequence>
<dbReference type="InterPro" id="IPR012349">
    <property type="entry name" value="Split_barrel_FMN-bd"/>
</dbReference>
<comment type="caution">
    <text evidence="1">The sequence shown here is derived from an EMBL/GenBank/DDBJ whole genome shotgun (WGS) entry which is preliminary data.</text>
</comment>
<dbReference type="EMBL" id="JAATEJ010000029">
    <property type="protein sequence ID" value="NJP47336.1"/>
    <property type="molecule type" value="Genomic_DNA"/>
</dbReference>
<organism evidence="1 2">
    <name type="scientific">Actinacidiphila epipremni</name>
    <dbReference type="NCBI Taxonomy" id="2053013"/>
    <lineage>
        <taxon>Bacteria</taxon>
        <taxon>Bacillati</taxon>
        <taxon>Actinomycetota</taxon>
        <taxon>Actinomycetes</taxon>
        <taxon>Kitasatosporales</taxon>
        <taxon>Streptomycetaceae</taxon>
        <taxon>Actinacidiphila</taxon>
    </lineage>
</organism>
<dbReference type="InterPro" id="IPR004378">
    <property type="entry name" value="F420H2_quin_Rdtase"/>
</dbReference>
<accession>A0ABX0ZXS6</accession>
<reference evidence="1 2" key="1">
    <citation type="submission" date="2020-03" db="EMBL/GenBank/DDBJ databases">
        <title>WGS of actinomycetes isolated from Thailand.</title>
        <authorList>
            <person name="Thawai C."/>
        </authorList>
    </citation>
    <scope>NUCLEOTIDE SEQUENCE [LARGE SCALE GENOMIC DNA]</scope>
    <source>
        <strain evidence="1 2">PRB2-1</strain>
    </source>
</reference>
<dbReference type="NCBIfam" id="TIGR00026">
    <property type="entry name" value="hi_GC_TIGR00026"/>
    <property type="match status" value="1"/>
</dbReference>
<proteinExistence type="predicted"/>
<dbReference type="RefSeq" id="WP_167986179.1">
    <property type="nucleotide sequence ID" value="NZ_JAATEJ010000029.1"/>
</dbReference>
<evidence type="ECO:0000313" key="1">
    <source>
        <dbReference type="EMBL" id="NJP47336.1"/>
    </source>
</evidence>
<gene>
    <name evidence="1" type="ORF">HCN08_28615</name>
</gene>
<evidence type="ECO:0000313" key="2">
    <source>
        <dbReference type="Proteomes" id="UP000734511"/>
    </source>
</evidence>